<evidence type="ECO:0000259" key="1">
    <source>
        <dbReference type="Pfam" id="PF22818"/>
    </source>
</evidence>
<dbReference type="EMBL" id="CP022384">
    <property type="protein sequence ID" value="ATA81160.1"/>
    <property type="molecule type" value="Genomic_DNA"/>
</dbReference>
<dbReference type="GO" id="GO:0016829">
    <property type="term" value="F:lyase activity"/>
    <property type="evidence" value="ECO:0007669"/>
    <property type="project" value="UniProtKB-KW"/>
</dbReference>
<keyword evidence="3" id="KW-1185">Reference proteome</keyword>
<accession>A0A250F7Q9</accession>
<dbReference type="SUPFAM" id="SSF54637">
    <property type="entry name" value="Thioesterase/thiol ester dehydrase-isomerase"/>
    <property type="match status" value="1"/>
</dbReference>
<dbReference type="Pfam" id="PF22818">
    <property type="entry name" value="ApeI-like"/>
    <property type="match status" value="1"/>
</dbReference>
<dbReference type="Proteomes" id="UP000217276">
    <property type="component" value="Chromosome"/>
</dbReference>
<gene>
    <name evidence="2" type="ORF">CGC53_01755</name>
</gene>
<dbReference type="InterPro" id="IPR029069">
    <property type="entry name" value="HotDog_dom_sf"/>
</dbReference>
<evidence type="ECO:0000313" key="2">
    <source>
        <dbReference type="EMBL" id="ATA81160.1"/>
    </source>
</evidence>
<protein>
    <submittedName>
        <fullName evidence="2">3-hydroxyacyl-ACP dehydratase</fullName>
    </submittedName>
</protein>
<proteinExistence type="predicted"/>
<dbReference type="KEGG" id="clk:CGC53_01755"/>
<sequence>MLKDFYTLNTLQQIAANTYLCTLTLNAEHPIFKGHFPNNPVTPGVCMMQIVKNLTEQITGHQLQLTQMLNVKFTALINPDLHPFLQLSLSLQTQDGQVLVKSDTSYENTITLKLTNSYKILS</sequence>
<reference evidence="3" key="1">
    <citation type="submission" date="2017-06" db="EMBL/GenBank/DDBJ databases">
        <title>Capnocytophaga spp. assemblies.</title>
        <authorList>
            <person name="Gulvik C.A."/>
        </authorList>
    </citation>
    <scope>NUCLEOTIDE SEQUENCE [LARGE SCALE GENOMIC DNA]</scope>
    <source>
        <strain evidence="3">H6253</strain>
    </source>
</reference>
<evidence type="ECO:0000313" key="3">
    <source>
        <dbReference type="Proteomes" id="UP000217276"/>
    </source>
</evidence>
<organism evidence="2 3">
    <name type="scientific">Capnocytophaga leadbetteri</name>
    <dbReference type="NCBI Taxonomy" id="327575"/>
    <lineage>
        <taxon>Bacteria</taxon>
        <taxon>Pseudomonadati</taxon>
        <taxon>Bacteroidota</taxon>
        <taxon>Flavobacteriia</taxon>
        <taxon>Flavobacteriales</taxon>
        <taxon>Flavobacteriaceae</taxon>
        <taxon>Capnocytophaga</taxon>
    </lineage>
</organism>
<name>A0A250F7Q9_9FLAO</name>
<dbReference type="InterPro" id="IPR054545">
    <property type="entry name" value="ApeI-like"/>
</dbReference>
<dbReference type="AlphaFoldDB" id="A0A250F7Q9"/>
<dbReference type="Gene3D" id="3.10.129.10">
    <property type="entry name" value="Hotdog Thioesterase"/>
    <property type="match status" value="1"/>
</dbReference>
<dbReference type="RefSeq" id="WP_095913076.1">
    <property type="nucleotide sequence ID" value="NZ_CAUUPF010000011.1"/>
</dbReference>
<feature type="domain" description="ApeI dehydratase-like" evidence="1">
    <location>
        <begin position="15"/>
        <end position="95"/>
    </location>
</feature>